<feature type="region of interest" description="Disordered" evidence="1">
    <location>
        <begin position="311"/>
        <end position="330"/>
    </location>
</feature>
<name>A0A2U9KD20_9ACTN</name>
<organism evidence="2">
    <name type="scientific">Streptosporangium sp. KD35</name>
    <dbReference type="NCBI Taxonomy" id="2162663"/>
    <lineage>
        <taxon>Bacteria</taxon>
        <taxon>Bacillati</taxon>
        <taxon>Actinomycetota</taxon>
        <taxon>Actinomycetes</taxon>
        <taxon>Streptosporangiales</taxon>
        <taxon>Streptosporangiaceae</taxon>
        <taxon>Streptosporangium</taxon>
    </lineage>
</organism>
<evidence type="ECO:0000313" key="2">
    <source>
        <dbReference type="EMBL" id="AWS27355.1"/>
    </source>
</evidence>
<evidence type="ECO:0000256" key="1">
    <source>
        <dbReference type="SAM" id="MobiDB-lite"/>
    </source>
</evidence>
<reference evidence="2" key="1">
    <citation type="submission" date="2018-04" db="EMBL/GenBank/DDBJ databases">
        <title>Secondary Metabolite Response of Diverse Hypogean Actinomycetes to Chemical and Biological Stimuli.</title>
        <authorList>
            <person name="Covington B.C."/>
            <person name="Spraggins J.M."/>
            <person name="Ynigex-Gutierrez A.E."/>
            <person name="Bachmann B.O."/>
        </authorList>
    </citation>
    <scope>NUCLEOTIDE SEQUENCE</scope>
    <source>
        <strain evidence="2">Kd35</strain>
    </source>
</reference>
<dbReference type="AntiFam" id="ANF00095">
    <property type="entry name" value="Shadow ORF (opposite ABC transporters)"/>
</dbReference>
<sequence>MAPSAAGAVIGGLVGHFEVDVLERGAARRQLVDRDAMLSGKITDRGGVGARHRKTALRPERHRRAGALQDPAQLHVPRGPDQDVAAEAPGEVLHRGLGDQPAPPDDEHVVNGLGHLAHQMAGQQHRPAFRGERAHQVTRPADALGVQSVHRLVQENDAGITQQRRRDAQPLPHTERETPDALVRHVLQPHLLQQRHDPGGADAVAAGQAGELVERGAARVHRTGVEQRAHLVQRPADLRVSTPVDQGHAGRRVMKADDDAQGRGFPRAVGSQKAGHPPGVSLEGQPVQCERRAVSLCQLSYFDHMERVTKPPLPARLPTVGTSASAHGHT</sequence>
<accession>A0A2U9KD20</accession>
<dbReference type="EMBL" id="MH203088">
    <property type="protein sequence ID" value="AWS27355.1"/>
    <property type="molecule type" value="Genomic_DNA"/>
</dbReference>
<proteinExistence type="predicted"/>
<feature type="compositionally biased region" description="Polar residues" evidence="1">
    <location>
        <begin position="320"/>
        <end position="330"/>
    </location>
</feature>
<feature type="region of interest" description="Disordered" evidence="1">
    <location>
        <begin position="255"/>
        <end position="286"/>
    </location>
</feature>
<dbReference type="AntiFam" id="ANF00142">
    <property type="entry name" value="Shadow ORF (opposite yadG)"/>
</dbReference>
<dbReference type="AlphaFoldDB" id="A0A2U9KD20"/>
<protein>
    <submittedName>
        <fullName evidence="2">FunJ4</fullName>
    </submittedName>
</protein>